<dbReference type="SUPFAM" id="SSF51905">
    <property type="entry name" value="FAD/NAD(P)-binding domain"/>
    <property type="match status" value="1"/>
</dbReference>
<dbReference type="PROSITE" id="PS00623">
    <property type="entry name" value="GMC_OXRED_1"/>
    <property type="match status" value="1"/>
</dbReference>
<dbReference type="Pfam" id="PF05199">
    <property type="entry name" value="GMC_oxred_C"/>
    <property type="match status" value="1"/>
</dbReference>
<protein>
    <submittedName>
        <fullName evidence="8">GMC oxidoreductase</fullName>
    </submittedName>
</protein>
<dbReference type="PIRSF" id="PIRSF000137">
    <property type="entry name" value="Alcohol_oxidase"/>
    <property type="match status" value="1"/>
</dbReference>
<dbReference type="AlphaFoldDB" id="A0A2J6S5D8"/>
<dbReference type="Pfam" id="PF00732">
    <property type="entry name" value="GMC_oxred_N"/>
    <property type="match status" value="1"/>
</dbReference>
<keyword evidence="3 4" id="KW-0274">FAD</keyword>
<evidence type="ECO:0000256" key="5">
    <source>
        <dbReference type="SAM" id="SignalP"/>
    </source>
</evidence>
<feature type="chain" id="PRO_5014317021" evidence="5">
    <location>
        <begin position="22"/>
        <end position="611"/>
    </location>
</feature>
<feature type="binding site" evidence="3">
    <location>
        <position position="257"/>
    </location>
    <ligand>
        <name>FAD</name>
        <dbReference type="ChEBI" id="CHEBI:57692"/>
    </ligand>
</feature>
<feature type="active site" description="Proton donor" evidence="2">
    <location>
        <position position="546"/>
    </location>
</feature>
<dbReference type="Gene3D" id="3.50.50.60">
    <property type="entry name" value="FAD/NAD(P)-binding domain"/>
    <property type="match status" value="1"/>
</dbReference>
<sequence length="611" mass="66372">MNFFVKIILLVALLYATLGNGATVKRKDASWRKGYDYIIVGGGTAGVALSTRLSQGLPDSKILLIEAGPAAFDELGINVPGKKGSTLGTQYDWNFTTIPQPALKNRVLAQNRGKVLGGSSALNLLTYDRASASEYDGWGEVGNPGWDFDTFEDMMDRAENFTSADTEWYDDDNDGINTDGPVRGTINRFIPAHQNGWVPTLNSLGIETNKEYMSGNPLGVMYSSSSIDPTHYNRSYSANAYLPLAGPRLTVMTDTTVLKVNLKQDHHGYYATGVTLANGTVINATQEVILSAGSFQSPGLLELSGIGNKTVLAAAGIEQLIELPGVGENLQDHIRIQTSYQVKENYTSFDILRYNTTYATEQLQLWFEGKYSIYDYTGSAYSFMTWKQAIGNDSTLRALAQAAVGSSKHPADTKKLEWLSDPTIPQLEVIMSDGYTGVKGYPAIGTALYGKGFFSLLAAVMHPLSRGTVHINSSDPLGKPIIDPNYLSNGYDLQAAIAAIKKCRQIATTPPLSDVWDSEYEPGLENVNTDAEWKDFVLNTTLTIYHPVGTCAMLPRMDGGVVDPKLKVYGTRNLRVVDASIIPVLISAHMQTAVYGIAEMAADIIIGNLNS</sequence>
<accession>A0A2J6S5D8</accession>
<dbReference type="PROSITE" id="PS00624">
    <property type="entry name" value="GMC_OXRED_2"/>
    <property type="match status" value="1"/>
</dbReference>
<evidence type="ECO:0000313" key="9">
    <source>
        <dbReference type="Proteomes" id="UP000235786"/>
    </source>
</evidence>
<evidence type="ECO:0000259" key="6">
    <source>
        <dbReference type="PROSITE" id="PS00623"/>
    </source>
</evidence>
<keyword evidence="5" id="KW-0732">Signal</keyword>
<dbReference type="GO" id="GO:0016614">
    <property type="term" value="F:oxidoreductase activity, acting on CH-OH group of donors"/>
    <property type="evidence" value="ECO:0007669"/>
    <property type="project" value="InterPro"/>
</dbReference>
<feature type="domain" description="Glucose-methanol-choline oxidoreductase N-terminal" evidence="6">
    <location>
        <begin position="113"/>
        <end position="136"/>
    </location>
</feature>
<reference evidence="8 9" key="1">
    <citation type="submission" date="2016-04" db="EMBL/GenBank/DDBJ databases">
        <title>A degradative enzymes factory behind the ericoid mycorrhizal symbiosis.</title>
        <authorList>
            <consortium name="DOE Joint Genome Institute"/>
            <person name="Martino E."/>
            <person name="Morin E."/>
            <person name="Grelet G."/>
            <person name="Kuo A."/>
            <person name="Kohler A."/>
            <person name="Daghino S."/>
            <person name="Barry K."/>
            <person name="Choi C."/>
            <person name="Cichocki N."/>
            <person name="Clum A."/>
            <person name="Copeland A."/>
            <person name="Hainaut M."/>
            <person name="Haridas S."/>
            <person name="Labutti K."/>
            <person name="Lindquist E."/>
            <person name="Lipzen A."/>
            <person name="Khouja H.-R."/>
            <person name="Murat C."/>
            <person name="Ohm R."/>
            <person name="Olson A."/>
            <person name="Spatafora J."/>
            <person name="Veneault-Fourrey C."/>
            <person name="Henrissat B."/>
            <person name="Grigoriev I."/>
            <person name="Martin F."/>
            <person name="Perotto S."/>
        </authorList>
    </citation>
    <scope>NUCLEOTIDE SEQUENCE [LARGE SCALE GENOMIC DNA]</scope>
    <source>
        <strain evidence="8 9">F</strain>
    </source>
</reference>
<comment type="similarity">
    <text evidence="1 4">Belongs to the GMC oxidoreductase family.</text>
</comment>
<dbReference type="GO" id="GO:0050660">
    <property type="term" value="F:flavin adenine dinucleotide binding"/>
    <property type="evidence" value="ECO:0007669"/>
    <property type="project" value="InterPro"/>
</dbReference>
<dbReference type="GO" id="GO:0044550">
    <property type="term" value="P:secondary metabolite biosynthetic process"/>
    <property type="evidence" value="ECO:0007669"/>
    <property type="project" value="TreeGrafter"/>
</dbReference>
<dbReference type="PANTHER" id="PTHR11552">
    <property type="entry name" value="GLUCOSE-METHANOL-CHOLINE GMC OXIDOREDUCTASE"/>
    <property type="match status" value="1"/>
</dbReference>
<dbReference type="InterPro" id="IPR007867">
    <property type="entry name" value="GMC_OxRtase_C"/>
</dbReference>
<comment type="cofactor">
    <cofactor evidence="3">
        <name>FAD</name>
        <dbReference type="ChEBI" id="CHEBI:57692"/>
    </cofactor>
</comment>
<dbReference type="STRING" id="1149755.A0A2J6S5D8"/>
<dbReference type="InterPro" id="IPR000172">
    <property type="entry name" value="GMC_OxRdtase_N"/>
</dbReference>
<dbReference type="SUPFAM" id="SSF54373">
    <property type="entry name" value="FAD-linked reductases, C-terminal domain"/>
    <property type="match status" value="1"/>
</dbReference>
<gene>
    <name evidence="8" type="ORF">L207DRAFT_561441</name>
</gene>
<dbReference type="PANTHER" id="PTHR11552:SF115">
    <property type="entry name" value="DEHYDROGENASE XPTC-RELATED"/>
    <property type="match status" value="1"/>
</dbReference>
<name>A0A2J6S5D8_HYAVF</name>
<organism evidence="8 9">
    <name type="scientific">Hyaloscypha variabilis (strain UAMH 11265 / GT02V1 / F)</name>
    <name type="common">Meliniomyces variabilis</name>
    <dbReference type="NCBI Taxonomy" id="1149755"/>
    <lineage>
        <taxon>Eukaryota</taxon>
        <taxon>Fungi</taxon>
        <taxon>Dikarya</taxon>
        <taxon>Ascomycota</taxon>
        <taxon>Pezizomycotina</taxon>
        <taxon>Leotiomycetes</taxon>
        <taxon>Helotiales</taxon>
        <taxon>Hyaloscyphaceae</taxon>
        <taxon>Hyaloscypha</taxon>
        <taxon>Hyaloscypha variabilis</taxon>
    </lineage>
</organism>
<evidence type="ECO:0000256" key="4">
    <source>
        <dbReference type="RuleBase" id="RU003968"/>
    </source>
</evidence>
<evidence type="ECO:0000256" key="3">
    <source>
        <dbReference type="PIRSR" id="PIRSR000137-2"/>
    </source>
</evidence>
<dbReference type="Proteomes" id="UP000235786">
    <property type="component" value="Unassembled WGS sequence"/>
</dbReference>
<feature type="active site" description="Proton acceptor" evidence="2">
    <location>
        <position position="589"/>
    </location>
</feature>
<feature type="binding site" evidence="3">
    <location>
        <position position="115"/>
    </location>
    <ligand>
        <name>FAD</name>
        <dbReference type="ChEBI" id="CHEBI:57692"/>
    </ligand>
</feature>
<evidence type="ECO:0000256" key="1">
    <source>
        <dbReference type="ARBA" id="ARBA00010790"/>
    </source>
</evidence>
<proteinExistence type="inferred from homology"/>
<feature type="signal peptide" evidence="5">
    <location>
        <begin position="1"/>
        <end position="21"/>
    </location>
</feature>
<evidence type="ECO:0000313" key="8">
    <source>
        <dbReference type="EMBL" id="PMD45980.1"/>
    </source>
</evidence>
<dbReference type="EMBL" id="KZ613939">
    <property type="protein sequence ID" value="PMD45980.1"/>
    <property type="molecule type" value="Genomic_DNA"/>
</dbReference>
<dbReference type="Gene3D" id="3.30.560.10">
    <property type="entry name" value="Glucose Oxidase, domain 3"/>
    <property type="match status" value="1"/>
</dbReference>
<feature type="domain" description="Glucose-methanol-choline oxidoreductase N-terminal" evidence="7">
    <location>
        <begin position="293"/>
        <end position="307"/>
    </location>
</feature>
<evidence type="ECO:0000259" key="7">
    <source>
        <dbReference type="PROSITE" id="PS00624"/>
    </source>
</evidence>
<keyword evidence="4" id="KW-0285">Flavoprotein</keyword>
<evidence type="ECO:0000256" key="2">
    <source>
        <dbReference type="PIRSR" id="PIRSR000137-1"/>
    </source>
</evidence>
<dbReference type="OrthoDB" id="269227at2759"/>
<dbReference type="InterPro" id="IPR036188">
    <property type="entry name" value="FAD/NAD-bd_sf"/>
</dbReference>
<keyword evidence="9" id="KW-1185">Reference proteome</keyword>
<dbReference type="InterPro" id="IPR012132">
    <property type="entry name" value="GMC_OxRdtase"/>
</dbReference>